<gene>
    <name evidence="2" type="primary">tolA</name>
    <name evidence="2" type="ORF">D6J75_22840</name>
</gene>
<dbReference type="GO" id="GO:0043213">
    <property type="term" value="P:bacteriocin transport"/>
    <property type="evidence" value="ECO:0007669"/>
    <property type="project" value="InterPro"/>
</dbReference>
<dbReference type="GO" id="GO:0019534">
    <property type="term" value="F:toxin transmembrane transporter activity"/>
    <property type="evidence" value="ECO:0007669"/>
    <property type="project" value="InterPro"/>
</dbReference>
<comment type="caution">
    <text evidence="2">The sequence shown here is derived from an EMBL/GenBank/DDBJ whole genome shotgun (WGS) entry which is preliminary data.</text>
</comment>
<evidence type="ECO:0000313" key="2">
    <source>
        <dbReference type="EMBL" id="EBS0959145.1"/>
    </source>
</evidence>
<feature type="region of interest" description="Disordered" evidence="1">
    <location>
        <begin position="37"/>
        <end position="73"/>
    </location>
</feature>
<dbReference type="InterPro" id="IPR014161">
    <property type="entry name" value="Tol-Pal_TolA"/>
</dbReference>
<dbReference type="GO" id="GO:0016020">
    <property type="term" value="C:membrane"/>
    <property type="evidence" value="ECO:0007669"/>
    <property type="project" value="InterPro"/>
</dbReference>
<evidence type="ECO:0000256" key="1">
    <source>
        <dbReference type="SAM" id="MobiDB-lite"/>
    </source>
</evidence>
<accession>A0A5U9B795</accession>
<dbReference type="SUPFAM" id="SSF74653">
    <property type="entry name" value="TolA/TonB C-terminal domain"/>
    <property type="match status" value="1"/>
</dbReference>
<reference evidence="2" key="1">
    <citation type="submission" date="2018-09" db="EMBL/GenBank/DDBJ databases">
        <authorList>
            <person name="Ashton P.M."/>
            <person name="Dallman T."/>
            <person name="Nair S."/>
            <person name="De Pinna E."/>
            <person name="Peters T."/>
            <person name="Grant K."/>
        </authorList>
    </citation>
    <scope>NUCLEOTIDE SEQUENCE</scope>
    <source>
        <strain evidence="2">130329</strain>
    </source>
</reference>
<protein>
    <submittedName>
        <fullName evidence="2">Cell envelope integrity protein TolA</fullName>
    </submittedName>
</protein>
<sequence length="226" mass="22386">KAEAEAVKAAADAKKKAEAEAAKAAADAKKKAEAEAAKAAAEAKKKAEAEAAKAAAEAKKKADAEAAKAAAEAKKKADAAAAKAAADAKKKAAAAEGVDDLLGDLSSGKNAPKTGGGAKGNGQPSKDSGTSGANGGATGADISAYAKQIQVAIQSRLYDASLYQGKQCVLHISLAPDGSLKSITSEGGDPALCQAALMAAKTAKIPKPPSQAVYEKIKDAKLDFKL</sequence>
<name>A0A5U9B795_SALET</name>
<feature type="region of interest" description="Disordered" evidence="1">
    <location>
        <begin position="101"/>
        <end position="135"/>
    </location>
</feature>
<dbReference type="EMBL" id="AAGUJY010000047">
    <property type="protein sequence ID" value="EBS0959145.1"/>
    <property type="molecule type" value="Genomic_DNA"/>
</dbReference>
<dbReference type="Gene3D" id="3.30.1150.10">
    <property type="match status" value="1"/>
</dbReference>
<feature type="non-terminal residue" evidence="2">
    <location>
        <position position="1"/>
    </location>
</feature>
<dbReference type="AlphaFoldDB" id="A0A5U9B795"/>
<dbReference type="NCBIfam" id="TIGR02794">
    <property type="entry name" value="tolA_full"/>
    <property type="match status" value="1"/>
</dbReference>
<dbReference type="Pfam" id="PF06519">
    <property type="entry name" value="TolA"/>
    <property type="match status" value="1"/>
</dbReference>
<organism evidence="2">
    <name type="scientific">Salmonella enterica subsp. enterica serovar Mississippi</name>
    <dbReference type="NCBI Taxonomy" id="913079"/>
    <lineage>
        <taxon>Bacteria</taxon>
        <taxon>Pseudomonadati</taxon>
        <taxon>Pseudomonadota</taxon>
        <taxon>Gammaproteobacteria</taxon>
        <taxon>Enterobacterales</taxon>
        <taxon>Enterobacteriaceae</taxon>
        <taxon>Salmonella</taxon>
    </lineage>
</organism>
<proteinExistence type="predicted"/>
<dbReference type="NCBIfam" id="NF007065">
    <property type="entry name" value="PRK09510.1"/>
    <property type="match status" value="1"/>
</dbReference>